<evidence type="ECO:0000313" key="2">
    <source>
        <dbReference type="Proteomes" id="UP001276150"/>
    </source>
</evidence>
<proteinExistence type="predicted"/>
<gene>
    <name evidence="1" type="ORF">ORD21_14100</name>
</gene>
<evidence type="ECO:0000313" key="1">
    <source>
        <dbReference type="EMBL" id="MDV6375726.1"/>
    </source>
</evidence>
<dbReference type="Proteomes" id="UP001276150">
    <property type="component" value="Unassembled WGS sequence"/>
</dbReference>
<evidence type="ECO:0008006" key="3">
    <source>
        <dbReference type="Google" id="ProtNLM"/>
    </source>
</evidence>
<keyword evidence="2" id="KW-1185">Reference proteome</keyword>
<reference evidence="1 2" key="1">
    <citation type="submission" date="2022-11" db="EMBL/GenBank/DDBJ databases">
        <title>Deinococcus ZS9-10, Low Temperature and Draught-tolerating, UV-resistant Bacteria from Continental Antarctica.</title>
        <authorList>
            <person name="Cheng L."/>
        </authorList>
    </citation>
    <scope>NUCLEOTIDE SEQUENCE [LARGE SCALE GENOMIC DNA]</scope>
    <source>
        <strain evidence="1 2">ZS9-10</strain>
    </source>
</reference>
<accession>A0ABU4DTG1</accession>
<dbReference type="RefSeq" id="WP_317641076.1">
    <property type="nucleotide sequence ID" value="NZ_JAPMIV010000034.1"/>
</dbReference>
<protein>
    <recommendedName>
        <fullName evidence="3">Transposase</fullName>
    </recommendedName>
</protein>
<dbReference type="EMBL" id="JAPMIV010000034">
    <property type="protein sequence ID" value="MDV6375726.1"/>
    <property type="molecule type" value="Genomic_DNA"/>
</dbReference>
<organism evidence="1 2">
    <name type="scientific">Deinococcus arenicola</name>
    <dbReference type="NCBI Taxonomy" id="2994950"/>
    <lineage>
        <taxon>Bacteria</taxon>
        <taxon>Thermotogati</taxon>
        <taxon>Deinococcota</taxon>
        <taxon>Deinococci</taxon>
        <taxon>Deinococcales</taxon>
        <taxon>Deinococcaceae</taxon>
        <taxon>Deinococcus</taxon>
    </lineage>
</organism>
<name>A0ABU4DTG1_9DEIO</name>
<sequence length="62" mass="6946">MSPTSELLILSRRAAQVWHSLREFWGTCLETASLFRQGVTPPMLVVWASLLTVVTVHALNSH</sequence>
<comment type="caution">
    <text evidence="1">The sequence shown here is derived from an EMBL/GenBank/DDBJ whole genome shotgun (WGS) entry which is preliminary data.</text>
</comment>